<dbReference type="Gene3D" id="3.30.565.10">
    <property type="entry name" value="Histidine kinase-like ATPase, C-terminal domain"/>
    <property type="match status" value="1"/>
</dbReference>
<organism evidence="10 11">
    <name type="scientific">Azotobacter bryophylli</name>
    <dbReference type="NCBI Taxonomy" id="1986537"/>
    <lineage>
        <taxon>Bacteria</taxon>
        <taxon>Pseudomonadati</taxon>
        <taxon>Pseudomonadota</taxon>
        <taxon>Gammaproteobacteria</taxon>
        <taxon>Pseudomonadales</taxon>
        <taxon>Pseudomonadaceae</taxon>
        <taxon>Azotobacter</taxon>
    </lineage>
</organism>
<evidence type="ECO:0000256" key="1">
    <source>
        <dbReference type="ARBA" id="ARBA00000085"/>
    </source>
</evidence>
<comment type="catalytic activity">
    <reaction evidence="1">
        <text>ATP + protein L-histidine = ADP + protein N-phospho-L-histidine.</text>
        <dbReference type="EC" id="2.7.13.3"/>
    </reaction>
</comment>
<keyword evidence="7 10" id="KW-0067">ATP-binding</keyword>
<protein>
    <recommendedName>
        <fullName evidence="2">histidine kinase</fullName>
        <ecNumber evidence="2">2.7.13.3</ecNumber>
    </recommendedName>
</protein>
<dbReference type="GO" id="GO:0005524">
    <property type="term" value="F:ATP binding"/>
    <property type="evidence" value="ECO:0007669"/>
    <property type="project" value="UniProtKB-KW"/>
</dbReference>
<dbReference type="Pfam" id="PF02518">
    <property type="entry name" value="HATPase_c"/>
    <property type="match status" value="1"/>
</dbReference>
<accession>A0ABV7AQ68</accession>
<evidence type="ECO:0000256" key="2">
    <source>
        <dbReference type="ARBA" id="ARBA00012438"/>
    </source>
</evidence>
<evidence type="ECO:0000256" key="6">
    <source>
        <dbReference type="ARBA" id="ARBA00022777"/>
    </source>
</evidence>
<evidence type="ECO:0000313" key="11">
    <source>
        <dbReference type="Proteomes" id="UP001595457"/>
    </source>
</evidence>
<keyword evidence="4" id="KW-0808">Transferase</keyword>
<dbReference type="PANTHER" id="PTHR24421:SF10">
    <property type="entry name" value="NITRATE_NITRITE SENSOR PROTEIN NARQ"/>
    <property type="match status" value="1"/>
</dbReference>
<dbReference type="CDD" id="cd16917">
    <property type="entry name" value="HATPase_UhpB-NarQ-NarX-like"/>
    <property type="match status" value="1"/>
</dbReference>
<evidence type="ECO:0000256" key="4">
    <source>
        <dbReference type="ARBA" id="ARBA00022679"/>
    </source>
</evidence>
<dbReference type="InterPro" id="IPR005467">
    <property type="entry name" value="His_kinase_dom"/>
</dbReference>
<feature type="domain" description="Histidine kinase" evidence="9">
    <location>
        <begin position="177"/>
        <end position="373"/>
    </location>
</feature>
<dbReference type="SMART" id="SM00387">
    <property type="entry name" value="HATPase_c"/>
    <property type="match status" value="1"/>
</dbReference>
<keyword evidence="8" id="KW-0902">Two-component regulatory system</keyword>
<reference evidence="11" key="1">
    <citation type="journal article" date="2019" name="Int. J. Syst. Evol. Microbiol.">
        <title>The Global Catalogue of Microorganisms (GCM) 10K type strain sequencing project: providing services to taxonomists for standard genome sequencing and annotation.</title>
        <authorList>
            <consortium name="The Broad Institute Genomics Platform"/>
            <consortium name="The Broad Institute Genome Sequencing Center for Infectious Disease"/>
            <person name="Wu L."/>
            <person name="Ma J."/>
        </authorList>
    </citation>
    <scope>NUCLEOTIDE SEQUENCE [LARGE SCALE GENOMIC DNA]</scope>
    <source>
        <strain evidence="11">KCTC 62195</strain>
    </source>
</reference>
<sequence length="373" mass="41409">MQLSDPSTGWQWPWRRLLARDVRQRLLMELPLRLLRQPDSEAPLLELLTALECQLPAERAWLLLSRGEPGAYRQLGMPGECPDTPECPRRGGPERLPAAGCLMNCASCLAAGRKRLICGVSGGNGEPGALLLDFHRPPRATQRDTVREVGRVLGETFMALAESRQQQRRDLAAERGMLSRELHDTVAQQLGYLQIRACRLQRVLDDPAQSGEAAAMLDDLRATLQLLHRQVRELIATARLTMDGRSLRQALEASVEEFARRSGCVFELDNRLSDGGLDPEAELQILQVVREALANAVRHSQARQVRVLLHEPEGEGVEVLVEDDGVGLPAQLPEDSHYGLRIMRERAATIGARLEIGAAVPQGTRIRLQWRGA</sequence>
<dbReference type="PROSITE" id="PS50109">
    <property type="entry name" value="HIS_KIN"/>
    <property type="match status" value="1"/>
</dbReference>
<keyword evidence="6" id="KW-0418">Kinase</keyword>
<evidence type="ECO:0000259" key="9">
    <source>
        <dbReference type="PROSITE" id="PS50109"/>
    </source>
</evidence>
<dbReference type="RefSeq" id="WP_377813253.1">
    <property type="nucleotide sequence ID" value="NZ_JBHRSJ010000010.1"/>
</dbReference>
<keyword evidence="11" id="KW-1185">Reference proteome</keyword>
<keyword evidence="5" id="KW-0547">Nucleotide-binding</keyword>
<dbReference type="InterPro" id="IPR036890">
    <property type="entry name" value="HATPase_C_sf"/>
</dbReference>
<dbReference type="Proteomes" id="UP001595457">
    <property type="component" value="Unassembled WGS sequence"/>
</dbReference>
<evidence type="ECO:0000256" key="3">
    <source>
        <dbReference type="ARBA" id="ARBA00022553"/>
    </source>
</evidence>
<dbReference type="EMBL" id="JBHRSJ010000010">
    <property type="protein sequence ID" value="MFC2971639.1"/>
    <property type="molecule type" value="Genomic_DNA"/>
</dbReference>
<name>A0ABV7AQ68_9GAMM</name>
<dbReference type="Gene3D" id="1.20.5.1930">
    <property type="match status" value="1"/>
</dbReference>
<dbReference type="PANTHER" id="PTHR24421">
    <property type="entry name" value="NITRATE/NITRITE SENSOR PROTEIN NARX-RELATED"/>
    <property type="match status" value="1"/>
</dbReference>
<dbReference type="InterPro" id="IPR011712">
    <property type="entry name" value="Sig_transdc_His_kin_sub3_dim/P"/>
</dbReference>
<evidence type="ECO:0000256" key="7">
    <source>
        <dbReference type="ARBA" id="ARBA00022840"/>
    </source>
</evidence>
<gene>
    <name evidence="10" type="ORF">ACFOJE_05345</name>
</gene>
<evidence type="ECO:0000256" key="8">
    <source>
        <dbReference type="ARBA" id="ARBA00023012"/>
    </source>
</evidence>
<dbReference type="InterPro" id="IPR003594">
    <property type="entry name" value="HATPase_dom"/>
</dbReference>
<keyword evidence="3" id="KW-0597">Phosphoprotein</keyword>
<dbReference type="Pfam" id="PF07730">
    <property type="entry name" value="HisKA_3"/>
    <property type="match status" value="1"/>
</dbReference>
<dbReference type="InterPro" id="IPR050482">
    <property type="entry name" value="Sensor_HK_TwoCompSys"/>
</dbReference>
<dbReference type="EC" id="2.7.13.3" evidence="2"/>
<evidence type="ECO:0000313" key="10">
    <source>
        <dbReference type="EMBL" id="MFC2971639.1"/>
    </source>
</evidence>
<dbReference type="SUPFAM" id="SSF55874">
    <property type="entry name" value="ATPase domain of HSP90 chaperone/DNA topoisomerase II/histidine kinase"/>
    <property type="match status" value="1"/>
</dbReference>
<comment type="caution">
    <text evidence="10">The sequence shown here is derived from an EMBL/GenBank/DDBJ whole genome shotgun (WGS) entry which is preliminary data.</text>
</comment>
<proteinExistence type="predicted"/>
<evidence type="ECO:0000256" key="5">
    <source>
        <dbReference type="ARBA" id="ARBA00022741"/>
    </source>
</evidence>